<dbReference type="Pfam" id="PF14659">
    <property type="entry name" value="Phage_int_SAM_3"/>
    <property type="match status" value="1"/>
</dbReference>
<feature type="domain" description="Tyr recombinase" evidence="6">
    <location>
        <begin position="164"/>
        <end position="359"/>
    </location>
</feature>
<protein>
    <submittedName>
        <fullName evidence="8">Site-specific integrase</fullName>
    </submittedName>
</protein>
<dbReference type="PROSITE" id="PS51898">
    <property type="entry name" value="TYR_RECOMBINASE"/>
    <property type="match status" value="1"/>
</dbReference>
<dbReference type="InterPro" id="IPR010998">
    <property type="entry name" value="Integrase_recombinase_N"/>
</dbReference>
<evidence type="ECO:0000256" key="2">
    <source>
        <dbReference type="ARBA" id="ARBA00022908"/>
    </source>
</evidence>
<dbReference type="InterPro" id="IPR050090">
    <property type="entry name" value="Tyrosine_recombinase_XerCD"/>
</dbReference>
<keyword evidence="9" id="KW-1185">Reference proteome</keyword>
<proteinExistence type="inferred from homology"/>
<dbReference type="CDD" id="cd00397">
    <property type="entry name" value="DNA_BRE_C"/>
    <property type="match status" value="1"/>
</dbReference>
<comment type="similarity">
    <text evidence="1">Belongs to the 'phage' integrase family.</text>
</comment>
<dbReference type="PANTHER" id="PTHR30349:SF64">
    <property type="entry name" value="PROPHAGE INTEGRASE INTD-RELATED"/>
    <property type="match status" value="1"/>
</dbReference>
<keyword evidence="2" id="KW-0229">DNA integration</keyword>
<dbReference type="PANTHER" id="PTHR30349">
    <property type="entry name" value="PHAGE INTEGRASE-RELATED"/>
    <property type="match status" value="1"/>
</dbReference>
<dbReference type="Proteomes" id="UP000655410">
    <property type="component" value="Unassembled WGS sequence"/>
</dbReference>
<dbReference type="PROSITE" id="PS51900">
    <property type="entry name" value="CB"/>
    <property type="match status" value="1"/>
</dbReference>
<dbReference type="EMBL" id="BMNI01000001">
    <property type="protein sequence ID" value="GGO85493.1"/>
    <property type="molecule type" value="Genomic_DNA"/>
</dbReference>
<feature type="domain" description="Core-binding (CB)" evidence="7">
    <location>
        <begin position="62"/>
        <end position="143"/>
    </location>
</feature>
<comment type="caution">
    <text evidence="8">The sequence shown here is derived from an EMBL/GenBank/DDBJ whole genome shotgun (WGS) entry which is preliminary data.</text>
</comment>
<dbReference type="Gene3D" id="1.10.443.10">
    <property type="entry name" value="Intergrase catalytic core"/>
    <property type="match status" value="1"/>
</dbReference>
<dbReference type="InterPro" id="IPR004107">
    <property type="entry name" value="Integrase_SAM-like_N"/>
</dbReference>
<evidence type="ECO:0000313" key="8">
    <source>
        <dbReference type="EMBL" id="GGO85493.1"/>
    </source>
</evidence>
<sequence>MAWVMTRHGARGTRYTGAYRDPDGRTRSAGSFNTRREALRAANREEQKVLAGAWHDNAHGDITFRDYVEKEWLPNKHVEASTRAAYISYLDKHFYPFFGHRHLNKISPSLVQDWVTQAKADGLAPRSIRKYHVFLSSVFVRAVKDRVLVYNPCDHTELPKVIAAKARTLTPGEYERLLAALPDQHRLMIETLIEAGLRWGELVALKPRHIDFLRRTLVVEETIVEVSKKHSPTGQRYFAKPYPKDNEPRTFGVRQAWLDAVAEHIQANGIGHDDLLFPTRAGSPISRNTFRTRIWLPAVKASGVDFPVRVHDLRHAHASWLLAGGADLMSVMERMGHSQIQTTQKYLHTLPDTDQRNLDALTRIQTRQP</sequence>
<evidence type="ECO:0000259" key="7">
    <source>
        <dbReference type="PROSITE" id="PS51900"/>
    </source>
</evidence>
<evidence type="ECO:0000256" key="5">
    <source>
        <dbReference type="PROSITE-ProRule" id="PRU01248"/>
    </source>
</evidence>
<keyword evidence="3 5" id="KW-0238">DNA-binding</keyword>
<gene>
    <name evidence="8" type="ORF">GCM10011584_05590</name>
</gene>
<dbReference type="Pfam" id="PF00589">
    <property type="entry name" value="Phage_integrase"/>
    <property type="match status" value="1"/>
</dbReference>
<dbReference type="InterPro" id="IPR002104">
    <property type="entry name" value="Integrase_catalytic"/>
</dbReference>
<keyword evidence="4" id="KW-0233">DNA recombination</keyword>
<evidence type="ECO:0000259" key="6">
    <source>
        <dbReference type="PROSITE" id="PS51898"/>
    </source>
</evidence>
<evidence type="ECO:0000256" key="1">
    <source>
        <dbReference type="ARBA" id="ARBA00008857"/>
    </source>
</evidence>
<organism evidence="8 9">
    <name type="scientific">Nocardioides phosphati</name>
    <dbReference type="NCBI Taxonomy" id="1867775"/>
    <lineage>
        <taxon>Bacteria</taxon>
        <taxon>Bacillati</taxon>
        <taxon>Actinomycetota</taxon>
        <taxon>Actinomycetes</taxon>
        <taxon>Propionibacteriales</taxon>
        <taxon>Nocardioidaceae</taxon>
        <taxon>Nocardioides</taxon>
    </lineage>
</organism>
<accession>A0ABQ2N5P2</accession>
<reference evidence="9" key="1">
    <citation type="journal article" date="2019" name="Int. J. Syst. Evol. Microbiol.">
        <title>The Global Catalogue of Microorganisms (GCM) 10K type strain sequencing project: providing services to taxonomists for standard genome sequencing and annotation.</title>
        <authorList>
            <consortium name="The Broad Institute Genomics Platform"/>
            <consortium name="The Broad Institute Genome Sequencing Center for Infectious Disease"/>
            <person name="Wu L."/>
            <person name="Ma J."/>
        </authorList>
    </citation>
    <scope>NUCLEOTIDE SEQUENCE [LARGE SCALE GENOMIC DNA]</scope>
    <source>
        <strain evidence="9">CGMCC 4.7371</strain>
    </source>
</reference>
<evidence type="ECO:0000256" key="3">
    <source>
        <dbReference type="ARBA" id="ARBA00023125"/>
    </source>
</evidence>
<evidence type="ECO:0000313" key="9">
    <source>
        <dbReference type="Proteomes" id="UP000655410"/>
    </source>
</evidence>
<dbReference type="InterPro" id="IPR011010">
    <property type="entry name" value="DNA_brk_join_enz"/>
</dbReference>
<dbReference type="InterPro" id="IPR044068">
    <property type="entry name" value="CB"/>
</dbReference>
<evidence type="ECO:0000256" key="4">
    <source>
        <dbReference type="ARBA" id="ARBA00023172"/>
    </source>
</evidence>
<dbReference type="SUPFAM" id="SSF56349">
    <property type="entry name" value="DNA breaking-rejoining enzymes"/>
    <property type="match status" value="1"/>
</dbReference>
<name>A0ABQ2N5P2_9ACTN</name>
<dbReference type="Gene3D" id="1.10.150.130">
    <property type="match status" value="1"/>
</dbReference>
<dbReference type="InterPro" id="IPR013762">
    <property type="entry name" value="Integrase-like_cat_sf"/>
</dbReference>